<accession>A0A4C1ZEI0</accession>
<reference evidence="1 2" key="1">
    <citation type="journal article" date="2019" name="Commun. Biol.">
        <title>The bagworm genome reveals a unique fibroin gene that provides high tensile strength.</title>
        <authorList>
            <person name="Kono N."/>
            <person name="Nakamura H."/>
            <person name="Ohtoshi R."/>
            <person name="Tomita M."/>
            <person name="Numata K."/>
            <person name="Arakawa K."/>
        </authorList>
    </citation>
    <scope>NUCLEOTIDE SEQUENCE [LARGE SCALE GENOMIC DNA]</scope>
</reference>
<dbReference type="EMBL" id="BGZK01001711">
    <property type="protein sequence ID" value="GBP85005.1"/>
    <property type="molecule type" value="Genomic_DNA"/>
</dbReference>
<dbReference type="AlphaFoldDB" id="A0A4C1ZEI0"/>
<proteinExistence type="predicted"/>
<evidence type="ECO:0000313" key="2">
    <source>
        <dbReference type="Proteomes" id="UP000299102"/>
    </source>
</evidence>
<sequence>MPSSKIRRFAHFEARLRRRRTYLQFNSNKIVPNITKEIKLQRQDEETVSYSDYELTPTPVTLNRTREGAYLGSKPTRFEIVT</sequence>
<name>A0A4C1ZEI0_EUMVA</name>
<keyword evidence="2" id="KW-1185">Reference proteome</keyword>
<comment type="caution">
    <text evidence="1">The sequence shown here is derived from an EMBL/GenBank/DDBJ whole genome shotgun (WGS) entry which is preliminary data.</text>
</comment>
<dbReference type="Proteomes" id="UP000299102">
    <property type="component" value="Unassembled WGS sequence"/>
</dbReference>
<evidence type="ECO:0000313" key="1">
    <source>
        <dbReference type="EMBL" id="GBP85005.1"/>
    </source>
</evidence>
<protein>
    <submittedName>
        <fullName evidence="1">Uncharacterized protein</fullName>
    </submittedName>
</protein>
<gene>
    <name evidence="1" type="ORF">EVAR_64334_1</name>
</gene>
<organism evidence="1 2">
    <name type="scientific">Eumeta variegata</name>
    <name type="common">Bagworm moth</name>
    <name type="synonym">Eumeta japonica</name>
    <dbReference type="NCBI Taxonomy" id="151549"/>
    <lineage>
        <taxon>Eukaryota</taxon>
        <taxon>Metazoa</taxon>
        <taxon>Ecdysozoa</taxon>
        <taxon>Arthropoda</taxon>
        <taxon>Hexapoda</taxon>
        <taxon>Insecta</taxon>
        <taxon>Pterygota</taxon>
        <taxon>Neoptera</taxon>
        <taxon>Endopterygota</taxon>
        <taxon>Lepidoptera</taxon>
        <taxon>Glossata</taxon>
        <taxon>Ditrysia</taxon>
        <taxon>Tineoidea</taxon>
        <taxon>Psychidae</taxon>
        <taxon>Oiketicinae</taxon>
        <taxon>Eumeta</taxon>
    </lineage>
</organism>